<keyword evidence="1" id="KW-0479">Metal-binding</keyword>
<evidence type="ECO:0000256" key="2">
    <source>
        <dbReference type="ARBA" id="ARBA00023239"/>
    </source>
</evidence>
<dbReference type="InterPro" id="IPR040442">
    <property type="entry name" value="Pyrv_kinase-like_dom_sf"/>
</dbReference>
<dbReference type="GO" id="GO:0016301">
    <property type="term" value="F:kinase activity"/>
    <property type="evidence" value="ECO:0007669"/>
    <property type="project" value="UniProtKB-KW"/>
</dbReference>
<dbReference type="Proteomes" id="UP000770015">
    <property type="component" value="Unassembled WGS sequence"/>
</dbReference>
<dbReference type="AlphaFoldDB" id="A0A9P8VJA2"/>
<evidence type="ECO:0000313" key="6">
    <source>
        <dbReference type="Proteomes" id="UP000770015"/>
    </source>
</evidence>
<dbReference type="OrthoDB" id="2326446at2759"/>
<evidence type="ECO:0000256" key="3">
    <source>
        <dbReference type="SAM" id="MobiDB-lite"/>
    </source>
</evidence>
<keyword evidence="6" id="KW-1185">Reference proteome</keyword>
<dbReference type="InterPro" id="IPR005000">
    <property type="entry name" value="Aldolase/citrate-lyase_domain"/>
</dbReference>
<evidence type="ECO:0000256" key="1">
    <source>
        <dbReference type="ARBA" id="ARBA00022723"/>
    </source>
</evidence>
<dbReference type="PANTHER" id="PTHR30502:SF8">
    <property type="entry name" value="SYNTHASE, PUTATIVE-RELATED"/>
    <property type="match status" value="1"/>
</dbReference>
<dbReference type="EMBL" id="JAGSXJ010000004">
    <property type="protein sequence ID" value="KAH6692201.1"/>
    <property type="molecule type" value="Genomic_DNA"/>
</dbReference>
<protein>
    <submittedName>
        <fullName evidence="5">Pyruvate/Phosphoenolpyruvate kinase-like domain-containing protein</fullName>
    </submittedName>
</protein>
<dbReference type="PANTHER" id="PTHR30502">
    <property type="entry name" value="2-KETO-3-DEOXY-L-RHAMNONATE ALDOLASE"/>
    <property type="match status" value="1"/>
</dbReference>
<proteinExistence type="predicted"/>
<feature type="compositionally biased region" description="Polar residues" evidence="3">
    <location>
        <begin position="306"/>
        <end position="332"/>
    </location>
</feature>
<dbReference type="InterPro" id="IPR015813">
    <property type="entry name" value="Pyrv/PenolPyrv_kinase-like_dom"/>
</dbReference>
<comment type="caution">
    <text evidence="5">The sequence shown here is derived from an EMBL/GenBank/DDBJ whole genome shotgun (WGS) entry which is preliminary data.</text>
</comment>
<dbReference type="GO" id="GO:0016832">
    <property type="term" value="F:aldehyde-lyase activity"/>
    <property type="evidence" value="ECO:0007669"/>
    <property type="project" value="TreeGrafter"/>
</dbReference>
<dbReference type="GO" id="GO:0005737">
    <property type="term" value="C:cytoplasm"/>
    <property type="evidence" value="ECO:0007669"/>
    <property type="project" value="TreeGrafter"/>
</dbReference>
<dbReference type="SUPFAM" id="SSF51621">
    <property type="entry name" value="Phosphoenolpyruvate/pyruvate domain"/>
    <property type="match status" value="1"/>
</dbReference>
<accession>A0A9P8VJA2</accession>
<dbReference type="Gene3D" id="3.20.20.60">
    <property type="entry name" value="Phosphoenolpyruvate-binding domains"/>
    <property type="match status" value="1"/>
</dbReference>
<evidence type="ECO:0000313" key="5">
    <source>
        <dbReference type="EMBL" id="KAH6692201.1"/>
    </source>
</evidence>
<sequence length="332" mass="35310">MASNSTPFLQQPHLHTKAEHRAAVLTYPGNFRNALKQAQADPKKTLFGVAHGIASVAVTKVLASAKPDFIWIDYEHAVFDRSSLYDAIHAAQHHSEGKTLVVVRVAKGDSVGLATALDAGASAIVMPHTETAEEVKEMIKEVFYPPLGQRSFSPWTFTPGISNQSIYEGDEWNMKNSNNHVCLIPQIESVKGLKNIDEIASVEGISGLMFGPGDFSADAGINFSLSAPPPQEFLEAMGTFFAGAKRHNLPVFAGAQSPAMIPMLIQQGCCALAVVFDYWGVAQMVHDGVKAARAMVEGPAEGEKASNGTVPVATDSNGATKTNGTTETNGSS</sequence>
<dbReference type="InterPro" id="IPR050251">
    <property type="entry name" value="HpcH-HpaI_aldolase"/>
</dbReference>
<keyword evidence="2" id="KW-0456">Lyase</keyword>
<organism evidence="5 6">
    <name type="scientific">Plectosphaerella plurivora</name>
    <dbReference type="NCBI Taxonomy" id="936078"/>
    <lineage>
        <taxon>Eukaryota</taxon>
        <taxon>Fungi</taxon>
        <taxon>Dikarya</taxon>
        <taxon>Ascomycota</taxon>
        <taxon>Pezizomycotina</taxon>
        <taxon>Sordariomycetes</taxon>
        <taxon>Hypocreomycetidae</taxon>
        <taxon>Glomerellales</taxon>
        <taxon>Plectosphaerellaceae</taxon>
        <taxon>Plectosphaerella</taxon>
    </lineage>
</organism>
<gene>
    <name evidence="5" type="ORF">F5X68DRAFT_165176</name>
</gene>
<keyword evidence="5" id="KW-0808">Transferase</keyword>
<keyword evidence="5" id="KW-0418">Kinase</keyword>
<reference evidence="5" key="1">
    <citation type="journal article" date="2021" name="Nat. Commun.">
        <title>Genetic determinants of endophytism in the Arabidopsis root mycobiome.</title>
        <authorList>
            <person name="Mesny F."/>
            <person name="Miyauchi S."/>
            <person name="Thiergart T."/>
            <person name="Pickel B."/>
            <person name="Atanasova L."/>
            <person name="Karlsson M."/>
            <person name="Huettel B."/>
            <person name="Barry K.W."/>
            <person name="Haridas S."/>
            <person name="Chen C."/>
            <person name="Bauer D."/>
            <person name="Andreopoulos W."/>
            <person name="Pangilinan J."/>
            <person name="LaButti K."/>
            <person name="Riley R."/>
            <person name="Lipzen A."/>
            <person name="Clum A."/>
            <person name="Drula E."/>
            <person name="Henrissat B."/>
            <person name="Kohler A."/>
            <person name="Grigoriev I.V."/>
            <person name="Martin F.M."/>
            <person name="Hacquard S."/>
        </authorList>
    </citation>
    <scope>NUCLEOTIDE SEQUENCE</scope>
    <source>
        <strain evidence="5">MPI-SDFR-AT-0117</strain>
    </source>
</reference>
<evidence type="ECO:0000259" key="4">
    <source>
        <dbReference type="Pfam" id="PF03328"/>
    </source>
</evidence>
<dbReference type="GO" id="GO:0046872">
    <property type="term" value="F:metal ion binding"/>
    <property type="evidence" value="ECO:0007669"/>
    <property type="project" value="UniProtKB-KW"/>
</dbReference>
<feature type="region of interest" description="Disordered" evidence="3">
    <location>
        <begin position="299"/>
        <end position="332"/>
    </location>
</feature>
<feature type="domain" description="HpcH/HpaI aldolase/citrate lyase" evidence="4">
    <location>
        <begin position="56"/>
        <end position="249"/>
    </location>
</feature>
<keyword evidence="5" id="KW-0670">Pyruvate</keyword>
<name>A0A9P8VJA2_9PEZI</name>
<dbReference type="Pfam" id="PF03328">
    <property type="entry name" value="HpcH_HpaI"/>
    <property type="match status" value="1"/>
</dbReference>